<sequence length="43" mass="4988">MIKLAIGMGIMAVVAVLVLAHGYWSDHKRWKRNRVHTLNDEQE</sequence>
<evidence type="ECO:0000256" key="1">
    <source>
        <dbReference type="SAM" id="Phobius"/>
    </source>
</evidence>
<name>A0A0F9D0L8_9ZZZZ</name>
<keyword evidence="1" id="KW-0812">Transmembrane</keyword>
<organism evidence="2">
    <name type="scientific">marine sediment metagenome</name>
    <dbReference type="NCBI Taxonomy" id="412755"/>
    <lineage>
        <taxon>unclassified sequences</taxon>
        <taxon>metagenomes</taxon>
        <taxon>ecological metagenomes</taxon>
    </lineage>
</organism>
<feature type="transmembrane region" description="Helical" evidence="1">
    <location>
        <begin position="6"/>
        <end position="24"/>
    </location>
</feature>
<accession>A0A0F9D0L8</accession>
<keyword evidence="1" id="KW-1133">Transmembrane helix</keyword>
<protein>
    <submittedName>
        <fullName evidence="2">Uncharacterized protein</fullName>
    </submittedName>
</protein>
<dbReference type="EMBL" id="LAZR01044021">
    <property type="protein sequence ID" value="KKL05658.1"/>
    <property type="molecule type" value="Genomic_DNA"/>
</dbReference>
<dbReference type="AlphaFoldDB" id="A0A0F9D0L8"/>
<evidence type="ECO:0000313" key="2">
    <source>
        <dbReference type="EMBL" id="KKL05658.1"/>
    </source>
</evidence>
<keyword evidence="1" id="KW-0472">Membrane</keyword>
<proteinExistence type="predicted"/>
<reference evidence="2" key="1">
    <citation type="journal article" date="2015" name="Nature">
        <title>Complex archaea that bridge the gap between prokaryotes and eukaryotes.</title>
        <authorList>
            <person name="Spang A."/>
            <person name="Saw J.H."/>
            <person name="Jorgensen S.L."/>
            <person name="Zaremba-Niedzwiedzka K."/>
            <person name="Martijn J."/>
            <person name="Lind A.E."/>
            <person name="van Eijk R."/>
            <person name="Schleper C."/>
            <person name="Guy L."/>
            <person name="Ettema T.J."/>
        </authorList>
    </citation>
    <scope>NUCLEOTIDE SEQUENCE</scope>
</reference>
<comment type="caution">
    <text evidence="2">The sequence shown here is derived from an EMBL/GenBank/DDBJ whole genome shotgun (WGS) entry which is preliminary data.</text>
</comment>
<gene>
    <name evidence="2" type="ORF">LCGC14_2603850</name>
</gene>